<dbReference type="SUPFAM" id="SSF50729">
    <property type="entry name" value="PH domain-like"/>
    <property type="match status" value="1"/>
</dbReference>
<dbReference type="STRING" id="4829.A0A168P1Y1"/>
<organism evidence="3">
    <name type="scientific">Absidia glauca</name>
    <name type="common">Pin mould</name>
    <dbReference type="NCBI Taxonomy" id="4829"/>
    <lineage>
        <taxon>Eukaryota</taxon>
        <taxon>Fungi</taxon>
        <taxon>Fungi incertae sedis</taxon>
        <taxon>Mucoromycota</taxon>
        <taxon>Mucoromycotina</taxon>
        <taxon>Mucoromycetes</taxon>
        <taxon>Mucorales</taxon>
        <taxon>Cunninghamellaceae</taxon>
        <taxon>Absidia</taxon>
    </lineage>
</organism>
<accession>A0A168P1Y1</accession>
<dbReference type="InterPro" id="IPR011993">
    <property type="entry name" value="PH-like_dom_sf"/>
</dbReference>
<dbReference type="EMBL" id="LT553539">
    <property type="protein sequence ID" value="SAM01622.1"/>
    <property type="molecule type" value="Genomic_DNA"/>
</dbReference>
<feature type="region of interest" description="Disordered" evidence="1">
    <location>
        <begin position="169"/>
        <end position="220"/>
    </location>
</feature>
<name>A0A168P1Y1_ABSGL</name>
<feature type="compositionally biased region" description="Acidic residues" evidence="1">
    <location>
        <begin position="179"/>
        <end position="194"/>
    </location>
</feature>
<dbReference type="Gene3D" id="2.30.29.30">
    <property type="entry name" value="Pleckstrin-homology domain (PH domain)/Phosphotyrosine-binding domain (PTB)"/>
    <property type="match status" value="1"/>
</dbReference>
<feature type="compositionally biased region" description="Basic and acidic residues" evidence="1">
    <location>
        <begin position="195"/>
        <end position="205"/>
    </location>
</feature>
<reference evidence="3" key="1">
    <citation type="submission" date="2016-04" db="EMBL/GenBank/DDBJ databases">
        <authorList>
            <person name="Evans L.H."/>
            <person name="Alamgir A."/>
            <person name="Owens N."/>
            <person name="Weber N.D."/>
            <person name="Virtaneva K."/>
            <person name="Barbian K."/>
            <person name="Babar A."/>
            <person name="Rosenke K."/>
        </authorList>
    </citation>
    <scope>NUCLEOTIDE SEQUENCE [LARGE SCALE GENOMIC DNA]</scope>
    <source>
        <strain evidence="3">CBS 101.48</strain>
    </source>
</reference>
<keyword evidence="4" id="KW-1185">Reference proteome</keyword>
<proteinExistence type="predicted"/>
<evidence type="ECO:0000313" key="3">
    <source>
        <dbReference type="EMBL" id="SAM01622.1"/>
    </source>
</evidence>
<dbReference type="AlphaFoldDB" id="A0A168P1Y1"/>
<evidence type="ECO:0000313" key="4">
    <source>
        <dbReference type="Proteomes" id="UP000078561"/>
    </source>
</evidence>
<evidence type="ECO:0000259" key="2">
    <source>
        <dbReference type="PROSITE" id="PS50003"/>
    </source>
</evidence>
<dbReference type="PANTHER" id="PTHR14336">
    <property type="entry name" value="TANDEM PH DOMAIN CONTAINING PROTEIN"/>
    <property type="match status" value="1"/>
</dbReference>
<dbReference type="SMART" id="SM00233">
    <property type="entry name" value="PH"/>
    <property type="match status" value="1"/>
</dbReference>
<dbReference type="InParanoid" id="A0A168P1Y1"/>
<evidence type="ECO:0000256" key="1">
    <source>
        <dbReference type="SAM" id="MobiDB-lite"/>
    </source>
</evidence>
<dbReference type="InterPro" id="IPR001849">
    <property type="entry name" value="PH_domain"/>
</dbReference>
<dbReference type="PROSITE" id="PS50003">
    <property type="entry name" value="PH_DOMAIN"/>
    <property type="match status" value="1"/>
</dbReference>
<dbReference type="OrthoDB" id="73680at2759"/>
<dbReference type="InterPro" id="IPR051707">
    <property type="entry name" value="PI-Interact_SigTrans_Reg"/>
</dbReference>
<protein>
    <recommendedName>
        <fullName evidence="2">PH domain-containing protein</fullName>
    </recommendedName>
</protein>
<feature type="compositionally biased region" description="Low complexity" evidence="1">
    <location>
        <begin position="209"/>
        <end position="220"/>
    </location>
</feature>
<sequence length="250" mass="28512">MHRYIQSFSSPTIKGWLMKKARTGLRKTWTRRYFILESQQLRCYKNNQEDTLPISTFDLREYHLQNQTTTKPFTFQLIHQSSSKSAMAAPLSPSLPSPDLYLQAENEDEWSHWVDTLERHVGDQQHIGSPTTSDTMDLYHHDQVDVLDKWLERYDLIVPRTDRCTSSLLSLAPSSSYGNEDDNDVDDDNESDLEDLAREQSEPHVLEPSTSANTRTSSSSSRFLGFLWTVNAKKTKGASGPSSPVTSSIH</sequence>
<dbReference type="Pfam" id="PF00169">
    <property type="entry name" value="PH"/>
    <property type="match status" value="1"/>
</dbReference>
<gene>
    <name evidence="3" type="primary">ABSGL_07365.1 scaffold 8789</name>
</gene>
<dbReference type="Proteomes" id="UP000078561">
    <property type="component" value="Unassembled WGS sequence"/>
</dbReference>
<feature type="domain" description="PH" evidence="2">
    <location>
        <begin position="10"/>
        <end position="122"/>
    </location>
</feature>